<feature type="domain" description="Methyltransferase type 11" evidence="2">
    <location>
        <begin position="53"/>
        <end position="151"/>
    </location>
</feature>
<dbReference type="InterPro" id="IPR029063">
    <property type="entry name" value="SAM-dependent_MTases_sf"/>
</dbReference>
<keyword evidence="4" id="KW-1185">Reference proteome</keyword>
<accession>A0ABW6M8J0</accession>
<dbReference type="Gene3D" id="3.40.50.150">
    <property type="entry name" value="Vaccinia Virus protein VP39"/>
    <property type="match status" value="1"/>
</dbReference>
<dbReference type="InterPro" id="IPR050723">
    <property type="entry name" value="CFA/CMAS"/>
</dbReference>
<sequence length="301" mass="33068">MGQVEAITLDEMYDPGGVDAVDRALNRSYNPRSSRLMFAIIDELDIGPADVVLDIGGRHASHSLALAEMFGCRVACVDPVDSNNDRARTAVAGHAAGSRVSIRPGVMEDIPGSEGEFDLIFSCDMFFHVVDADRALAEGHRVLKAGGHLLVYQSFATDLLEPGERARLYADLAVVPERMETDDFEKRALEAGFTIEMIDVVGSEFREASEEDGTNLTSRQLLYAARLLRESAVLRAELGDSDYRVELGNALWGVYQMIGKLEPRIYLLRKPRASNAERLQEGPAHPPSAVTPRADPTREPR</sequence>
<keyword evidence="3" id="KW-0808">Transferase</keyword>
<evidence type="ECO:0000313" key="3">
    <source>
        <dbReference type="EMBL" id="MFE9602456.1"/>
    </source>
</evidence>
<protein>
    <submittedName>
        <fullName evidence="3">Methyltransferase domain-containing protein</fullName>
    </submittedName>
</protein>
<feature type="region of interest" description="Disordered" evidence="1">
    <location>
        <begin position="276"/>
        <end position="301"/>
    </location>
</feature>
<dbReference type="CDD" id="cd02440">
    <property type="entry name" value="AdoMet_MTases"/>
    <property type="match status" value="1"/>
</dbReference>
<dbReference type="RefSeq" id="WP_388110357.1">
    <property type="nucleotide sequence ID" value="NZ_JBIAHM010000010.1"/>
</dbReference>
<dbReference type="EMBL" id="JBIAHM010000010">
    <property type="protein sequence ID" value="MFE9602456.1"/>
    <property type="molecule type" value="Genomic_DNA"/>
</dbReference>
<dbReference type="GO" id="GO:0032259">
    <property type="term" value="P:methylation"/>
    <property type="evidence" value="ECO:0007669"/>
    <property type="project" value="UniProtKB-KW"/>
</dbReference>
<name>A0ABW6M8J0_9ACTN</name>
<gene>
    <name evidence="3" type="ORF">ACFYNQ_28315</name>
</gene>
<evidence type="ECO:0000256" key="1">
    <source>
        <dbReference type="SAM" id="MobiDB-lite"/>
    </source>
</evidence>
<comment type="caution">
    <text evidence="3">The sequence shown here is derived from an EMBL/GenBank/DDBJ whole genome shotgun (WGS) entry which is preliminary data.</text>
</comment>
<dbReference type="Proteomes" id="UP001601303">
    <property type="component" value="Unassembled WGS sequence"/>
</dbReference>
<keyword evidence="3" id="KW-0489">Methyltransferase</keyword>
<dbReference type="Pfam" id="PF08241">
    <property type="entry name" value="Methyltransf_11"/>
    <property type="match status" value="1"/>
</dbReference>
<proteinExistence type="predicted"/>
<dbReference type="SUPFAM" id="SSF53335">
    <property type="entry name" value="S-adenosyl-L-methionine-dependent methyltransferases"/>
    <property type="match status" value="1"/>
</dbReference>
<evidence type="ECO:0000313" key="4">
    <source>
        <dbReference type="Proteomes" id="UP001601303"/>
    </source>
</evidence>
<dbReference type="GO" id="GO:0008168">
    <property type="term" value="F:methyltransferase activity"/>
    <property type="evidence" value="ECO:0007669"/>
    <property type="project" value="UniProtKB-KW"/>
</dbReference>
<dbReference type="InterPro" id="IPR013216">
    <property type="entry name" value="Methyltransf_11"/>
</dbReference>
<reference evidence="3 4" key="1">
    <citation type="submission" date="2024-10" db="EMBL/GenBank/DDBJ databases">
        <title>The Natural Products Discovery Center: Release of the First 8490 Sequenced Strains for Exploring Actinobacteria Biosynthetic Diversity.</title>
        <authorList>
            <person name="Kalkreuter E."/>
            <person name="Kautsar S.A."/>
            <person name="Yang D."/>
            <person name="Bader C.D."/>
            <person name="Teijaro C.N."/>
            <person name="Fluegel L."/>
            <person name="Davis C.M."/>
            <person name="Simpson J.R."/>
            <person name="Lauterbach L."/>
            <person name="Steele A.D."/>
            <person name="Gui C."/>
            <person name="Meng S."/>
            <person name="Li G."/>
            <person name="Viehrig K."/>
            <person name="Ye F."/>
            <person name="Su P."/>
            <person name="Kiefer A.F."/>
            <person name="Nichols A."/>
            <person name="Cepeda A.J."/>
            <person name="Yan W."/>
            <person name="Fan B."/>
            <person name="Jiang Y."/>
            <person name="Adhikari A."/>
            <person name="Zheng C.-J."/>
            <person name="Schuster L."/>
            <person name="Cowan T.M."/>
            <person name="Smanski M.J."/>
            <person name="Chevrette M.G."/>
            <person name="De Carvalho L.P.S."/>
            <person name="Shen B."/>
        </authorList>
    </citation>
    <scope>NUCLEOTIDE SEQUENCE [LARGE SCALE GENOMIC DNA]</scope>
    <source>
        <strain evidence="3 4">NPDC006488</strain>
    </source>
</reference>
<dbReference type="PANTHER" id="PTHR43667:SF2">
    <property type="entry name" value="FATTY ACID C-METHYL TRANSFERASE"/>
    <property type="match status" value="1"/>
</dbReference>
<organism evidence="3 4">
    <name type="scientific">Streptomyces hokutonensis</name>
    <dbReference type="NCBI Taxonomy" id="1306990"/>
    <lineage>
        <taxon>Bacteria</taxon>
        <taxon>Bacillati</taxon>
        <taxon>Actinomycetota</taxon>
        <taxon>Actinomycetes</taxon>
        <taxon>Kitasatosporales</taxon>
        <taxon>Streptomycetaceae</taxon>
        <taxon>Streptomyces</taxon>
    </lineage>
</organism>
<dbReference type="PANTHER" id="PTHR43667">
    <property type="entry name" value="CYCLOPROPANE-FATTY-ACYL-PHOSPHOLIPID SYNTHASE"/>
    <property type="match status" value="1"/>
</dbReference>
<evidence type="ECO:0000259" key="2">
    <source>
        <dbReference type="Pfam" id="PF08241"/>
    </source>
</evidence>